<evidence type="ECO:0000313" key="3">
    <source>
        <dbReference type="Proteomes" id="UP000294200"/>
    </source>
</evidence>
<gene>
    <name evidence="2" type="ORF">BZM27_23670</name>
</gene>
<keyword evidence="1" id="KW-0812">Transmembrane</keyword>
<comment type="caution">
    <text evidence="2">The sequence shown here is derived from an EMBL/GenBank/DDBJ whole genome shotgun (WGS) entry which is preliminary data.</text>
</comment>
<accession>A0A4R0X958</accession>
<dbReference type="EMBL" id="MWML01000090">
    <property type="protein sequence ID" value="TCG06816.1"/>
    <property type="molecule type" value="Genomic_DNA"/>
</dbReference>
<protein>
    <submittedName>
        <fullName evidence="2">Uncharacterized protein</fullName>
    </submittedName>
</protein>
<sequence length="119" mass="10908">MGCAGVAIASAGAYSTEGVDATVKGAACCSGDAMAVDGSNDVEVGATGVTFCAIACVSVATRSARACGCGSTGSDTAAATADSTSGAMSVRPCGSTAIALAVTLLAIALGSACAISGSA</sequence>
<dbReference type="Proteomes" id="UP000294200">
    <property type="component" value="Unassembled WGS sequence"/>
</dbReference>
<evidence type="ECO:0000256" key="1">
    <source>
        <dbReference type="SAM" id="Phobius"/>
    </source>
</evidence>
<proteinExistence type="predicted"/>
<keyword evidence="1" id="KW-1133">Transmembrane helix</keyword>
<reference evidence="2 3" key="1">
    <citation type="submission" date="2017-02" db="EMBL/GenBank/DDBJ databases">
        <title>Paraburkholderia sophoroidis sp. nov. and Paraburkholderia steynii sp. nov. rhizobial symbionts of the fynbos legume Hypocalyptus sophoroides.</title>
        <authorList>
            <person name="Steenkamp E.T."/>
            <person name="Beukes C.W."/>
            <person name="Van Zyl E."/>
            <person name="Avontuur J."/>
            <person name="Chan W.Y."/>
            <person name="Hassen A."/>
            <person name="Palmer M."/>
            <person name="Mthombeni L."/>
            <person name="Phalane F."/>
            <person name="Sereme K."/>
            <person name="Venter S.N."/>
        </authorList>
    </citation>
    <scope>NUCLEOTIDE SEQUENCE [LARGE SCALE GENOMIC DNA]</scope>
    <source>
        <strain evidence="2 3">HC1.1ba</strain>
    </source>
</reference>
<name>A0A4R0X958_9BURK</name>
<keyword evidence="1" id="KW-0472">Membrane</keyword>
<feature type="transmembrane region" description="Helical" evidence="1">
    <location>
        <begin position="97"/>
        <end position="117"/>
    </location>
</feature>
<evidence type="ECO:0000313" key="2">
    <source>
        <dbReference type="EMBL" id="TCG06816.1"/>
    </source>
</evidence>
<dbReference type="AlphaFoldDB" id="A0A4R0X958"/>
<keyword evidence="3" id="KW-1185">Reference proteome</keyword>
<organism evidence="2 3">
    <name type="scientific">Paraburkholderia steynii</name>
    <dbReference type="NCBI Taxonomy" id="1245441"/>
    <lineage>
        <taxon>Bacteria</taxon>
        <taxon>Pseudomonadati</taxon>
        <taxon>Pseudomonadota</taxon>
        <taxon>Betaproteobacteria</taxon>
        <taxon>Burkholderiales</taxon>
        <taxon>Burkholderiaceae</taxon>
        <taxon>Paraburkholderia</taxon>
    </lineage>
</organism>